<sequence>MKKIAKERSLGEQAYDIIKQSIISGDLSPGDVLPEEKVAGDLGISRTPLREALQLLAQDGLIVMEKGKRAAVASYSPSEALDYLEVRSVLEAYNIQTIEYTLDEALISDLEKNIGLQERTIKDLDYQEFNDLDWAFHLLLAERNKNKTLAEMIKQVNKGVNRAFLLLSKTLPISVKDAVEEHKSIVNALKDRDISLAKLKMEYHIQQVGKRIQTYLKEGEF</sequence>
<dbReference type="InterPro" id="IPR036388">
    <property type="entry name" value="WH-like_DNA-bd_sf"/>
</dbReference>
<name>A0A2V3AFB4_9BACI</name>
<reference evidence="5 6" key="1">
    <citation type="submission" date="2018-05" db="EMBL/GenBank/DDBJ databases">
        <title>Freshwater and sediment microbial communities from various areas in North America, analyzing microbe dynamics in response to fracking.</title>
        <authorList>
            <person name="Lamendella R."/>
        </authorList>
    </citation>
    <scope>NUCLEOTIDE SEQUENCE [LARGE SCALE GENOMIC DNA]</scope>
    <source>
        <strain evidence="5 6">15_TX</strain>
    </source>
</reference>
<dbReference type="InterPro" id="IPR036390">
    <property type="entry name" value="WH_DNA-bd_sf"/>
</dbReference>
<evidence type="ECO:0000259" key="4">
    <source>
        <dbReference type="PROSITE" id="PS50949"/>
    </source>
</evidence>
<dbReference type="SUPFAM" id="SSF46785">
    <property type="entry name" value="Winged helix' DNA-binding domain"/>
    <property type="match status" value="1"/>
</dbReference>
<evidence type="ECO:0000313" key="6">
    <source>
        <dbReference type="Proteomes" id="UP000247150"/>
    </source>
</evidence>
<dbReference type="EMBL" id="QGTW01000001">
    <property type="protein sequence ID" value="PWW32505.1"/>
    <property type="molecule type" value="Genomic_DNA"/>
</dbReference>
<dbReference type="PRINTS" id="PR00035">
    <property type="entry name" value="HTHGNTR"/>
</dbReference>
<organism evidence="5 6">
    <name type="scientific">Cytobacillus oceanisediminis</name>
    <dbReference type="NCBI Taxonomy" id="665099"/>
    <lineage>
        <taxon>Bacteria</taxon>
        <taxon>Bacillati</taxon>
        <taxon>Bacillota</taxon>
        <taxon>Bacilli</taxon>
        <taxon>Bacillales</taxon>
        <taxon>Bacillaceae</taxon>
        <taxon>Cytobacillus</taxon>
    </lineage>
</organism>
<protein>
    <submittedName>
        <fullName evidence="5">GntR family transcriptional regulator</fullName>
    </submittedName>
</protein>
<dbReference type="Pfam" id="PF00392">
    <property type="entry name" value="GntR"/>
    <property type="match status" value="1"/>
</dbReference>
<dbReference type="GO" id="GO:0003677">
    <property type="term" value="F:DNA binding"/>
    <property type="evidence" value="ECO:0007669"/>
    <property type="project" value="UniProtKB-KW"/>
</dbReference>
<dbReference type="Proteomes" id="UP000247150">
    <property type="component" value="Unassembled WGS sequence"/>
</dbReference>
<dbReference type="AlphaFoldDB" id="A0A2V3AFB4"/>
<feature type="domain" description="HTH gntR-type" evidence="4">
    <location>
        <begin position="8"/>
        <end position="75"/>
    </location>
</feature>
<dbReference type="InterPro" id="IPR000524">
    <property type="entry name" value="Tscrpt_reg_HTH_GntR"/>
</dbReference>
<dbReference type="SMART" id="SM00895">
    <property type="entry name" value="FCD"/>
    <property type="match status" value="1"/>
</dbReference>
<dbReference type="GO" id="GO:0003700">
    <property type="term" value="F:DNA-binding transcription factor activity"/>
    <property type="evidence" value="ECO:0007669"/>
    <property type="project" value="InterPro"/>
</dbReference>
<comment type="caution">
    <text evidence="5">The sequence shown here is derived from an EMBL/GenBank/DDBJ whole genome shotgun (WGS) entry which is preliminary data.</text>
</comment>
<keyword evidence="3" id="KW-0804">Transcription</keyword>
<dbReference type="Gene3D" id="1.10.10.10">
    <property type="entry name" value="Winged helix-like DNA-binding domain superfamily/Winged helix DNA-binding domain"/>
    <property type="match status" value="1"/>
</dbReference>
<dbReference type="Pfam" id="PF07729">
    <property type="entry name" value="FCD"/>
    <property type="match status" value="1"/>
</dbReference>
<dbReference type="RefSeq" id="WP_110063418.1">
    <property type="nucleotide sequence ID" value="NZ_QGTW01000001.1"/>
</dbReference>
<evidence type="ECO:0000313" key="5">
    <source>
        <dbReference type="EMBL" id="PWW32505.1"/>
    </source>
</evidence>
<dbReference type="InterPro" id="IPR011711">
    <property type="entry name" value="GntR_C"/>
</dbReference>
<dbReference type="CDD" id="cd07377">
    <property type="entry name" value="WHTH_GntR"/>
    <property type="match status" value="1"/>
</dbReference>
<evidence type="ECO:0000256" key="3">
    <source>
        <dbReference type="ARBA" id="ARBA00023163"/>
    </source>
</evidence>
<proteinExistence type="predicted"/>
<dbReference type="SUPFAM" id="SSF48008">
    <property type="entry name" value="GntR ligand-binding domain-like"/>
    <property type="match status" value="1"/>
</dbReference>
<dbReference type="PROSITE" id="PS50949">
    <property type="entry name" value="HTH_GNTR"/>
    <property type="match status" value="1"/>
</dbReference>
<dbReference type="Gene3D" id="1.20.120.530">
    <property type="entry name" value="GntR ligand-binding domain-like"/>
    <property type="match status" value="1"/>
</dbReference>
<keyword evidence="2" id="KW-0238">DNA-binding</keyword>
<dbReference type="PANTHER" id="PTHR43537">
    <property type="entry name" value="TRANSCRIPTIONAL REGULATOR, GNTR FAMILY"/>
    <property type="match status" value="1"/>
</dbReference>
<evidence type="ECO:0000256" key="1">
    <source>
        <dbReference type="ARBA" id="ARBA00023015"/>
    </source>
</evidence>
<gene>
    <name evidence="5" type="ORF">DFO73_101770</name>
</gene>
<keyword evidence="1" id="KW-0805">Transcription regulation</keyword>
<dbReference type="SMART" id="SM00345">
    <property type="entry name" value="HTH_GNTR"/>
    <property type="match status" value="1"/>
</dbReference>
<dbReference type="OrthoDB" id="9781630at2"/>
<evidence type="ECO:0000256" key="2">
    <source>
        <dbReference type="ARBA" id="ARBA00023125"/>
    </source>
</evidence>
<dbReference type="PANTHER" id="PTHR43537:SF24">
    <property type="entry name" value="GLUCONATE OPERON TRANSCRIPTIONAL REPRESSOR"/>
    <property type="match status" value="1"/>
</dbReference>
<accession>A0A2V3AFB4</accession>
<dbReference type="InterPro" id="IPR008920">
    <property type="entry name" value="TF_FadR/GntR_C"/>
</dbReference>